<comment type="similarity">
    <text evidence="1">Belongs to the TenA family.</text>
</comment>
<proteinExistence type="inferred from homology"/>
<comment type="caution">
    <text evidence="3">The sequence shown here is derived from an EMBL/GenBank/DDBJ whole genome shotgun (WGS) entry which is preliminary data.</text>
</comment>
<reference evidence="3 4" key="1">
    <citation type="submission" date="2024-06" db="EMBL/GenBank/DDBJ databases">
        <title>Genomic Encyclopedia of Type Strains, Phase IV (KMG-IV): sequencing the most valuable type-strain genomes for metagenomic binning, comparative biology and taxonomic classification.</title>
        <authorList>
            <person name="Goeker M."/>
        </authorList>
    </citation>
    <scope>NUCLEOTIDE SEQUENCE [LARGE SCALE GENOMIC DNA]</scope>
    <source>
        <strain evidence="3 4">DSM 105042</strain>
    </source>
</reference>
<evidence type="ECO:0000259" key="2">
    <source>
        <dbReference type="Pfam" id="PF03070"/>
    </source>
</evidence>
<comment type="pathway">
    <text evidence="1">Cofactor biosynthesis; thiamine diphosphate biosynthesis.</text>
</comment>
<dbReference type="RefSeq" id="WP_247246430.1">
    <property type="nucleotide sequence ID" value="NZ_JALJRA010000035.1"/>
</dbReference>
<evidence type="ECO:0000313" key="4">
    <source>
        <dbReference type="Proteomes" id="UP001549031"/>
    </source>
</evidence>
<dbReference type="CDD" id="cd19358">
    <property type="entry name" value="TenA_E_Spr0628-like"/>
    <property type="match status" value="1"/>
</dbReference>
<dbReference type="Gene3D" id="1.20.910.10">
    <property type="entry name" value="Heme oxygenase-like"/>
    <property type="match status" value="1"/>
</dbReference>
<evidence type="ECO:0000256" key="1">
    <source>
        <dbReference type="PIRNR" id="PIRNR003170"/>
    </source>
</evidence>
<keyword evidence="1 3" id="KW-0378">Hydrolase</keyword>
<comment type="catalytic activity">
    <reaction evidence="1">
        <text>4-amino-5-aminomethyl-2-methylpyrimidine + H2O = 4-amino-5-hydroxymethyl-2-methylpyrimidine + NH4(+)</text>
        <dbReference type="Rhea" id="RHEA:31799"/>
        <dbReference type="ChEBI" id="CHEBI:15377"/>
        <dbReference type="ChEBI" id="CHEBI:16892"/>
        <dbReference type="ChEBI" id="CHEBI:28938"/>
        <dbReference type="ChEBI" id="CHEBI:63416"/>
        <dbReference type="EC" id="3.5.99.2"/>
    </reaction>
</comment>
<comment type="function">
    <text evidence="1">Catalyzes an amino-pyrimidine hydrolysis reaction at the C5' of the pyrimidine moiety of thiamine compounds, a reaction that is part of a thiamine salvage pathway. Thus, catalyzes the conversion of 4-amino-5-aminomethyl-2-methylpyrimidine to 4-amino-5-hydroxymethyl-2-methylpyrimidine (HMP).</text>
</comment>
<keyword evidence="4" id="KW-1185">Reference proteome</keyword>
<sequence>MIETLSEQMLRENESVLEAMVNHRFVEDIKADRLSKEVFERYLVFEGAFVDTAISIFAFAAAKAETIAQKRWLIGVLDALANQQISYFERTFAERGIDPSAFDTSIPEVAAFRDGMYSISYDGGYLDTVAAMFAAEWMYWTWSQQAAQHHISDVLLKEWVDLHAGEEFAAQALWLKAELDAAGEGMSEAERSRLSMIFGEVQKLEIAFHNAPYLSNTKTG</sequence>
<dbReference type="InterPro" id="IPR004305">
    <property type="entry name" value="Thiaminase-2/PQQC"/>
</dbReference>
<dbReference type="InterPro" id="IPR016084">
    <property type="entry name" value="Haem_Oase-like_multi-hlx"/>
</dbReference>
<dbReference type="InterPro" id="IPR026285">
    <property type="entry name" value="TenA_E"/>
</dbReference>
<accession>A0ABV2HE31</accession>
<dbReference type="EMBL" id="JBEPLJ010000035">
    <property type="protein sequence ID" value="MET3588807.1"/>
    <property type="molecule type" value="Genomic_DNA"/>
</dbReference>
<dbReference type="SUPFAM" id="SSF48613">
    <property type="entry name" value="Heme oxygenase-like"/>
    <property type="match status" value="1"/>
</dbReference>
<dbReference type="GO" id="GO:0050334">
    <property type="term" value="F:thiaminase activity"/>
    <property type="evidence" value="ECO:0007669"/>
    <property type="project" value="UniProtKB-EC"/>
</dbReference>
<gene>
    <name evidence="3" type="ORF">ABID21_004947</name>
</gene>
<feature type="domain" description="Thiaminase-2/PQQC" evidence="2">
    <location>
        <begin position="18"/>
        <end position="210"/>
    </location>
</feature>
<keyword evidence="1" id="KW-0784">Thiamine biosynthesis</keyword>
<dbReference type="InterPro" id="IPR050967">
    <property type="entry name" value="Thiamine_Salvage_TenA"/>
</dbReference>
<organism evidence="3 4">
    <name type="scientific">Pseudorhizobium tarimense</name>
    <dbReference type="NCBI Taxonomy" id="1079109"/>
    <lineage>
        <taxon>Bacteria</taxon>
        <taxon>Pseudomonadati</taxon>
        <taxon>Pseudomonadota</taxon>
        <taxon>Alphaproteobacteria</taxon>
        <taxon>Hyphomicrobiales</taxon>
        <taxon>Rhizobiaceae</taxon>
        <taxon>Rhizobium/Agrobacterium group</taxon>
        <taxon>Pseudorhizobium</taxon>
    </lineage>
</organism>
<dbReference type="EC" id="3.5.99.2" evidence="1"/>
<evidence type="ECO:0000313" key="3">
    <source>
        <dbReference type="EMBL" id="MET3588807.1"/>
    </source>
</evidence>
<protein>
    <recommendedName>
        <fullName evidence="1">Aminopyrimidine aminohydrolase</fullName>
        <ecNumber evidence="1">3.5.99.2</ecNumber>
    </recommendedName>
</protein>
<dbReference type="PANTHER" id="PTHR43198:SF2">
    <property type="entry name" value="SI:CH1073-67J19.1-RELATED"/>
    <property type="match status" value="1"/>
</dbReference>
<dbReference type="PANTHER" id="PTHR43198">
    <property type="entry name" value="BIFUNCTIONAL TH2 PROTEIN"/>
    <property type="match status" value="1"/>
</dbReference>
<dbReference type="PIRSF" id="PIRSF003170">
    <property type="entry name" value="Pet18p"/>
    <property type="match status" value="1"/>
</dbReference>
<dbReference type="Proteomes" id="UP001549031">
    <property type="component" value="Unassembled WGS sequence"/>
</dbReference>
<comment type="catalytic activity">
    <reaction evidence="1">
        <text>thiamine + H2O = 5-(2-hydroxyethyl)-4-methylthiazole + 4-amino-5-hydroxymethyl-2-methylpyrimidine + H(+)</text>
        <dbReference type="Rhea" id="RHEA:17509"/>
        <dbReference type="ChEBI" id="CHEBI:15377"/>
        <dbReference type="ChEBI" id="CHEBI:15378"/>
        <dbReference type="ChEBI" id="CHEBI:16892"/>
        <dbReference type="ChEBI" id="CHEBI:17957"/>
        <dbReference type="ChEBI" id="CHEBI:18385"/>
        <dbReference type="EC" id="3.5.99.2"/>
    </reaction>
</comment>
<dbReference type="Pfam" id="PF03070">
    <property type="entry name" value="TENA_THI-4"/>
    <property type="match status" value="1"/>
</dbReference>
<name>A0ABV2HE31_9HYPH</name>